<organism evidence="2 3">
    <name type="scientific">Geodermatophilus amargosae</name>
    <dbReference type="NCBI Taxonomy" id="1296565"/>
    <lineage>
        <taxon>Bacteria</taxon>
        <taxon>Bacillati</taxon>
        <taxon>Actinomycetota</taxon>
        <taxon>Actinomycetes</taxon>
        <taxon>Geodermatophilales</taxon>
        <taxon>Geodermatophilaceae</taxon>
        <taxon>Geodermatophilus</taxon>
    </lineage>
</organism>
<dbReference type="Proteomes" id="UP000199546">
    <property type="component" value="Unassembled WGS sequence"/>
</dbReference>
<reference evidence="3" key="1">
    <citation type="submission" date="2016-10" db="EMBL/GenBank/DDBJ databases">
        <authorList>
            <person name="Varghese N."/>
            <person name="Submissions S."/>
        </authorList>
    </citation>
    <scope>NUCLEOTIDE SEQUENCE [LARGE SCALE GENOMIC DNA]</scope>
    <source>
        <strain evidence="3">DSM 46136</strain>
    </source>
</reference>
<protein>
    <submittedName>
        <fullName evidence="2">Nucleotidyltransferase domain-containing protein</fullName>
    </submittedName>
</protein>
<keyword evidence="2" id="KW-0808">Transferase</keyword>
<evidence type="ECO:0000259" key="1">
    <source>
        <dbReference type="Pfam" id="PF01909"/>
    </source>
</evidence>
<keyword evidence="3" id="KW-1185">Reference proteome</keyword>
<dbReference type="InterPro" id="IPR002934">
    <property type="entry name" value="Polymerase_NTP_transf_dom"/>
</dbReference>
<accession>A0A1I7DDB9</accession>
<proteinExistence type="predicted"/>
<name>A0A1I7DDB9_9ACTN</name>
<dbReference type="InterPro" id="IPR043519">
    <property type="entry name" value="NT_sf"/>
</dbReference>
<dbReference type="STRING" id="1296565.SAMN05660657_05640"/>
<dbReference type="SUPFAM" id="SSF81301">
    <property type="entry name" value="Nucleotidyltransferase"/>
    <property type="match status" value="1"/>
</dbReference>
<feature type="domain" description="Polymerase nucleotidyl transferase" evidence="1">
    <location>
        <begin position="82"/>
        <end position="114"/>
    </location>
</feature>
<dbReference type="AlphaFoldDB" id="A0A1I7DDB9"/>
<dbReference type="GO" id="GO:0016779">
    <property type="term" value="F:nucleotidyltransferase activity"/>
    <property type="evidence" value="ECO:0007669"/>
    <property type="project" value="InterPro"/>
</dbReference>
<gene>
    <name evidence="2" type="ORF">SAMN05660657_05640</name>
</gene>
<sequence>MPRVPWSRSRRAAPNLKRFSGRGVPHWCLHGISGAGGLNRCKPKGDRVVVGTSLPPRHRHAVGVIGADRLGDLVRRLTAVGGVVGVVLGGSRARGTHTAASDVDLGIYYRPPLDVAGLGVVARDFAGADAVVTDPGAWGPWVDGGAWLRIDDTAVDWIYRNVDRVHVSWQEAQAGRFDFHAQVGHPLGWPDFAYAGEIALGIVLADPSGELRELHQAAGRYPPALQETVMTRMVWEASFSVDIARKAVDRQDTAYVAGCVFRAIGLCSHALHGRAGRWLINEKGAVAAAGLLSDAPPAFADRAHAILGNLGMTREGLSRALDRTADLIAESAAAHEHRP</sequence>
<evidence type="ECO:0000313" key="2">
    <source>
        <dbReference type="EMBL" id="SFU09650.1"/>
    </source>
</evidence>
<evidence type="ECO:0000313" key="3">
    <source>
        <dbReference type="Proteomes" id="UP000199546"/>
    </source>
</evidence>
<dbReference type="EMBL" id="FPBA01000047">
    <property type="protein sequence ID" value="SFU09650.1"/>
    <property type="molecule type" value="Genomic_DNA"/>
</dbReference>
<dbReference type="CDD" id="cd05403">
    <property type="entry name" value="NT_KNTase_like"/>
    <property type="match status" value="1"/>
</dbReference>
<dbReference type="Pfam" id="PF01909">
    <property type="entry name" value="NTP_transf_2"/>
    <property type="match status" value="1"/>
</dbReference>
<dbReference type="Gene3D" id="3.30.460.10">
    <property type="entry name" value="Beta Polymerase, domain 2"/>
    <property type="match status" value="1"/>
</dbReference>